<evidence type="ECO:0000313" key="2">
    <source>
        <dbReference type="Proteomes" id="UP000247702"/>
    </source>
</evidence>
<comment type="caution">
    <text evidence="1">The sequence shown here is derived from an EMBL/GenBank/DDBJ whole genome shotgun (WGS) entry which is preliminary data.</text>
</comment>
<organism evidence="1 2">
    <name type="scientific">Rhizophagus clarus</name>
    <dbReference type="NCBI Taxonomy" id="94130"/>
    <lineage>
        <taxon>Eukaryota</taxon>
        <taxon>Fungi</taxon>
        <taxon>Fungi incertae sedis</taxon>
        <taxon>Mucoromycota</taxon>
        <taxon>Glomeromycotina</taxon>
        <taxon>Glomeromycetes</taxon>
        <taxon>Glomerales</taxon>
        <taxon>Glomeraceae</taxon>
        <taxon>Rhizophagus</taxon>
    </lineage>
</organism>
<protein>
    <submittedName>
        <fullName evidence="1">Uncharacterized protein</fullName>
    </submittedName>
</protein>
<name>A0A2Z6QHR5_9GLOM</name>
<sequence>MYFRWALLNFGISEQNYAKTILVSAFQDEFLPEILARLHISKVWNTEHTGSDSTSKSRTSIRSRLKPELHFEANQIISKVRNSNSKWTEVFKGPKLHSEADYCPELHFEVQNSTSRQTIKSGTPLQGGPLSGTPFQGRLLSLELHFKAD</sequence>
<dbReference type="Proteomes" id="UP000247702">
    <property type="component" value="Unassembled WGS sequence"/>
</dbReference>
<proteinExistence type="predicted"/>
<dbReference type="AlphaFoldDB" id="A0A2Z6QHR5"/>
<keyword evidence="2" id="KW-1185">Reference proteome</keyword>
<accession>A0A2Z6QHR5</accession>
<evidence type="ECO:0000313" key="1">
    <source>
        <dbReference type="EMBL" id="GBB84341.1"/>
    </source>
</evidence>
<reference evidence="1 2" key="1">
    <citation type="submission" date="2017-11" db="EMBL/GenBank/DDBJ databases">
        <title>The genome of Rhizophagus clarus HR1 reveals common genetic basis of auxotrophy among arbuscular mycorrhizal fungi.</title>
        <authorList>
            <person name="Kobayashi Y."/>
        </authorList>
    </citation>
    <scope>NUCLEOTIDE SEQUENCE [LARGE SCALE GENOMIC DNA]</scope>
    <source>
        <strain evidence="1 2">HR1</strain>
    </source>
</reference>
<dbReference type="EMBL" id="BEXD01000110">
    <property type="protein sequence ID" value="GBB84341.1"/>
    <property type="molecule type" value="Genomic_DNA"/>
</dbReference>
<gene>
    <name evidence="1" type="ORF">RclHR1_10970002</name>
</gene>